<reference evidence="11 12" key="1">
    <citation type="submission" date="2024-04" db="EMBL/GenBank/DDBJ databases">
        <title>Draft genome sequence of Thalassolituus maritimus NBRC 116585.</title>
        <authorList>
            <person name="Miyakawa T."/>
            <person name="Kusuya Y."/>
            <person name="Miura T."/>
        </authorList>
    </citation>
    <scope>NUCLEOTIDE SEQUENCE [LARGE SCALE GENOMIC DNA]</scope>
    <source>
        <strain evidence="11 12">5NW40-0001</strain>
    </source>
</reference>
<organism evidence="11 12">
    <name type="scientific">Thalassolituus maritimus</name>
    <dbReference type="NCBI Taxonomy" id="484498"/>
    <lineage>
        <taxon>Bacteria</taxon>
        <taxon>Pseudomonadati</taxon>
        <taxon>Pseudomonadota</taxon>
        <taxon>Gammaproteobacteria</taxon>
        <taxon>Oceanospirillales</taxon>
        <taxon>Oceanospirillaceae</taxon>
        <taxon>Thalassolituus</taxon>
    </lineage>
</organism>
<evidence type="ECO:0000256" key="2">
    <source>
        <dbReference type="ARBA" id="ARBA00022692"/>
    </source>
</evidence>
<dbReference type="SUPFAM" id="SSF58104">
    <property type="entry name" value="Methyl-accepting chemotaxis protein (MCP) signaling domain"/>
    <property type="match status" value="1"/>
</dbReference>
<dbReference type="SUPFAM" id="SSF55785">
    <property type="entry name" value="PYP-like sensor domain (PAS domain)"/>
    <property type="match status" value="2"/>
</dbReference>
<feature type="domain" description="Methyl-accepting transducer" evidence="8">
    <location>
        <begin position="266"/>
        <end position="438"/>
    </location>
</feature>
<dbReference type="PANTHER" id="PTHR32089:SF119">
    <property type="entry name" value="METHYL-ACCEPTING CHEMOTAXIS PROTEIN CTPL"/>
    <property type="match status" value="1"/>
</dbReference>
<dbReference type="Pfam" id="PF13426">
    <property type="entry name" value="PAS_9"/>
    <property type="match status" value="1"/>
</dbReference>
<dbReference type="InterPro" id="IPR035965">
    <property type="entry name" value="PAS-like_dom_sf"/>
</dbReference>
<evidence type="ECO:0000256" key="4">
    <source>
        <dbReference type="ARBA" id="ARBA00023136"/>
    </source>
</evidence>
<keyword evidence="4" id="KW-0472">Membrane</keyword>
<dbReference type="Proteomes" id="UP001481413">
    <property type="component" value="Unassembled WGS sequence"/>
</dbReference>
<comment type="subcellular location">
    <subcellularLocation>
        <location evidence="1">Membrane</location>
        <topology evidence="1">Multi-pass membrane protein</topology>
    </subcellularLocation>
</comment>
<evidence type="ECO:0000259" key="8">
    <source>
        <dbReference type="PROSITE" id="PS50111"/>
    </source>
</evidence>
<evidence type="ECO:0000259" key="9">
    <source>
        <dbReference type="PROSITE" id="PS50112"/>
    </source>
</evidence>
<comment type="similarity">
    <text evidence="6">Belongs to the methyl-accepting chemotaxis (MCP) protein family.</text>
</comment>
<proteinExistence type="inferred from homology"/>
<dbReference type="EMBL" id="BAABWH010000003">
    <property type="protein sequence ID" value="GAA6145208.1"/>
    <property type="molecule type" value="Genomic_DNA"/>
</dbReference>
<dbReference type="Gene3D" id="1.10.287.950">
    <property type="entry name" value="Methyl-accepting chemotaxis protein"/>
    <property type="match status" value="1"/>
</dbReference>
<dbReference type="PROSITE" id="PS50112">
    <property type="entry name" value="PAS"/>
    <property type="match status" value="1"/>
</dbReference>
<evidence type="ECO:0000256" key="6">
    <source>
        <dbReference type="ARBA" id="ARBA00029447"/>
    </source>
</evidence>
<dbReference type="InterPro" id="IPR000700">
    <property type="entry name" value="PAS-assoc_C"/>
</dbReference>
<dbReference type="SMART" id="SM00091">
    <property type="entry name" value="PAS"/>
    <property type="match status" value="2"/>
</dbReference>
<accession>A0ABP9ZYH3</accession>
<dbReference type="NCBIfam" id="TIGR00229">
    <property type="entry name" value="sensory_box"/>
    <property type="match status" value="2"/>
</dbReference>
<dbReference type="InterPro" id="IPR004090">
    <property type="entry name" value="Chemotax_Me-accpt_rcpt"/>
</dbReference>
<protein>
    <submittedName>
        <fullName evidence="11">Methyl-accepting chemotaxis protein</fullName>
    </submittedName>
</protein>
<dbReference type="InterPro" id="IPR001610">
    <property type="entry name" value="PAC"/>
</dbReference>
<dbReference type="CDD" id="cd11386">
    <property type="entry name" value="MCP_signal"/>
    <property type="match status" value="1"/>
</dbReference>
<dbReference type="PRINTS" id="PR00260">
    <property type="entry name" value="CHEMTRNSDUCR"/>
</dbReference>
<dbReference type="SMART" id="SM00086">
    <property type="entry name" value="PAC"/>
    <property type="match status" value="2"/>
</dbReference>
<evidence type="ECO:0000256" key="3">
    <source>
        <dbReference type="ARBA" id="ARBA00022989"/>
    </source>
</evidence>
<evidence type="ECO:0000313" key="12">
    <source>
        <dbReference type="Proteomes" id="UP001481413"/>
    </source>
</evidence>
<dbReference type="Pfam" id="PF08447">
    <property type="entry name" value="PAS_3"/>
    <property type="match status" value="1"/>
</dbReference>
<comment type="caution">
    <text evidence="11">The sequence shown here is derived from an EMBL/GenBank/DDBJ whole genome shotgun (WGS) entry which is preliminary data.</text>
</comment>
<evidence type="ECO:0000313" key="11">
    <source>
        <dbReference type="EMBL" id="GAA6145208.1"/>
    </source>
</evidence>
<feature type="domain" description="PAC" evidence="10">
    <location>
        <begin position="92"/>
        <end position="144"/>
    </location>
</feature>
<dbReference type="CDD" id="cd00130">
    <property type="entry name" value="PAS"/>
    <property type="match status" value="2"/>
</dbReference>
<dbReference type="InterPro" id="IPR000014">
    <property type="entry name" value="PAS"/>
</dbReference>
<name>A0ABP9ZYH3_9GAMM</name>
<keyword evidence="3" id="KW-1133">Transmembrane helix</keyword>
<keyword evidence="2" id="KW-0812">Transmembrane</keyword>
<evidence type="ECO:0000256" key="1">
    <source>
        <dbReference type="ARBA" id="ARBA00004141"/>
    </source>
</evidence>
<dbReference type="Gene3D" id="3.30.450.20">
    <property type="entry name" value="PAS domain"/>
    <property type="match status" value="2"/>
</dbReference>
<dbReference type="Pfam" id="PF00015">
    <property type="entry name" value="MCPsignal"/>
    <property type="match status" value="1"/>
</dbReference>
<keyword evidence="12" id="KW-1185">Reference proteome</keyword>
<dbReference type="PANTHER" id="PTHR32089">
    <property type="entry name" value="METHYL-ACCEPTING CHEMOTAXIS PROTEIN MCPB"/>
    <property type="match status" value="1"/>
</dbReference>
<evidence type="ECO:0000256" key="7">
    <source>
        <dbReference type="PROSITE-ProRule" id="PRU00284"/>
    </source>
</evidence>
<feature type="domain" description="PAC" evidence="10">
    <location>
        <begin position="214"/>
        <end position="266"/>
    </location>
</feature>
<dbReference type="InterPro" id="IPR013655">
    <property type="entry name" value="PAS_fold_3"/>
</dbReference>
<feature type="domain" description="PAS" evidence="9">
    <location>
        <begin position="138"/>
        <end position="194"/>
    </location>
</feature>
<gene>
    <name evidence="11" type="ORF">NBRC116585_13260</name>
</gene>
<evidence type="ECO:0000256" key="5">
    <source>
        <dbReference type="ARBA" id="ARBA00023224"/>
    </source>
</evidence>
<dbReference type="SMART" id="SM00283">
    <property type="entry name" value="MA"/>
    <property type="match status" value="1"/>
</dbReference>
<evidence type="ECO:0000259" key="10">
    <source>
        <dbReference type="PROSITE" id="PS50113"/>
    </source>
</evidence>
<dbReference type="PROSITE" id="PS50111">
    <property type="entry name" value="CHEMOTAXIS_TRANSDUC_2"/>
    <property type="match status" value="1"/>
</dbReference>
<sequence>MFFSRKPAASGDVNAIDSEKLGMLNAIESSQAMAEFSPEGIVLRANSEYHKLFGFPDGHLTDRPHRELCHSRDIESPDYQEFWRKLGSGELVNGQFRRKNASGQTLWLDGTYAPVKDASGRITKIVKIAHDVTELMEANNRFNDAFQAVERSMAVIEFDVNGVIQRANDNFLGATGYTAAEIIGQHHRIFMPADDASSPEYAQFWENLAQGKFISSRFRRVRKDGQDLWLEASYTPLISSEGDVYGVVKFATDITESVQKALTEKERAASAFHITTATEQSASTGTDIIQQASDEMTKVSTAVSEAAAVISELGAQSDMITSIVNTIRGIADQTNLLALNAAIEAARAGDQGRGFAVVADEVRQLAARTSSSTEEISQMINKMQSGTSKAIESMESCQTQAGQGVALATRAGEVILEIREGTREAVNAVSIFSDSLSS</sequence>
<dbReference type="PROSITE" id="PS50113">
    <property type="entry name" value="PAC"/>
    <property type="match status" value="2"/>
</dbReference>
<keyword evidence="5 7" id="KW-0807">Transducer</keyword>
<dbReference type="InterPro" id="IPR004089">
    <property type="entry name" value="MCPsignal_dom"/>
</dbReference>